<dbReference type="RefSeq" id="WP_103322271.1">
    <property type="nucleotide sequence ID" value="NZ_CP069486.1"/>
</dbReference>
<feature type="domain" description="HTH cro/C1-type" evidence="4">
    <location>
        <begin position="14"/>
        <end position="68"/>
    </location>
</feature>
<keyword evidence="2" id="KW-0238">DNA-binding</keyword>
<organism evidence="5 6">
    <name type="scientific">Mammaliicoccus vitulinus</name>
    <dbReference type="NCBI Taxonomy" id="71237"/>
    <lineage>
        <taxon>Bacteria</taxon>
        <taxon>Bacillati</taxon>
        <taxon>Bacillota</taxon>
        <taxon>Bacilli</taxon>
        <taxon>Bacillales</taxon>
        <taxon>Staphylococcaceae</taxon>
        <taxon>Mammaliicoccus</taxon>
    </lineage>
</organism>
<dbReference type="Gene3D" id="1.10.260.40">
    <property type="entry name" value="lambda repressor-like DNA-binding domains"/>
    <property type="match status" value="1"/>
</dbReference>
<dbReference type="PANTHER" id="PTHR40661">
    <property type="match status" value="1"/>
</dbReference>
<sequence length="114" mass="13228">MEYKSARKILSENLQSLMNRKNVTQKELSEELGVSQSTISNWIQETKYPRIDKIEMLAQYFNVPKSSITEQKKEPTYQPTTIAAHLDGEVADLNEDEMQKVLEYVKFLKSQQGK</sequence>
<evidence type="ECO:0000313" key="6">
    <source>
        <dbReference type="Proteomes" id="UP000627155"/>
    </source>
</evidence>
<keyword evidence="6" id="KW-1185">Reference proteome</keyword>
<keyword evidence="1" id="KW-0805">Transcription regulation</keyword>
<evidence type="ECO:0000256" key="1">
    <source>
        <dbReference type="ARBA" id="ARBA00023015"/>
    </source>
</evidence>
<dbReference type="SMART" id="SM00530">
    <property type="entry name" value="HTH_XRE"/>
    <property type="match status" value="1"/>
</dbReference>
<dbReference type="InterPro" id="IPR010982">
    <property type="entry name" value="Lambda_DNA-bd_dom_sf"/>
</dbReference>
<reference evidence="5 6" key="1">
    <citation type="submission" date="2021-02" db="EMBL/GenBank/DDBJ databases">
        <title>FDA dAtabase for Regulatory Grade micrObial Sequences (FDA-ARGOS): Supporting development and validation of Infectious Disease Dx tests.</title>
        <authorList>
            <person name="Sproer C."/>
            <person name="Gronow S."/>
            <person name="Severitt S."/>
            <person name="Schroder I."/>
            <person name="Tallon L."/>
            <person name="Sadzewicz L."/>
            <person name="Zhao X."/>
            <person name="Boylan J."/>
            <person name="Ott S."/>
            <person name="Bowen H."/>
            <person name="Vavikolanu K."/>
            <person name="Mehta A."/>
            <person name="Aluvathingal J."/>
            <person name="Nadendla S."/>
            <person name="Lowell S."/>
            <person name="Myers T."/>
            <person name="Yan Y."/>
            <person name="Sichtig H."/>
        </authorList>
    </citation>
    <scope>NUCLEOTIDE SEQUENCE [LARGE SCALE GENOMIC DNA]</scope>
    <source>
        <strain evidence="5 6">FDAARGOS_1207</strain>
    </source>
</reference>
<dbReference type="SUPFAM" id="SSF47413">
    <property type="entry name" value="lambda repressor-like DNA-binding domains"/>
    <property type="match status" value="1"/>
</dbReference>
<evidence type="ECO:0000256" key="3">
    <source>
        <dbReference type="ARBA" id="ARBA00023163"/>
    </source>
</evidence>
<name>A0ABX7HEX2_9STAP</name>
<dbReference type="Proteomes" id="UP000627155">
    <property type="component" value="Chromosome"/>
</dbReference>
<dbReference type="InterPro" id="IPR001387">
    <property type="entry name" value="Cro/C1-type_HTH"/>
</dbReference>
<dbReference type="Pfam" id="PF01381">
    <property type="entry name" value="HTH_3"/>
    <property type="match status" value="1"/>
</dbReference>
<proteinExistence type="predicted"/>
<dbReference type="EMBL" id="CP069486">
    <property type="protein sequence ID" value="QRO85162.1"/>
    <property type="molecule type" value="Genomic_DNA"/>
</dbReference>
<dbReference type="PANTHER" id="PTHR40661:SF1">
    <property type="entry name" value="HTH CRO_C1-TYPE DOMAIN-CONTAINING PROTEIN"/>
    <property type="match status" value="1"/>
</dbReference>
<gene>
    <name evidence="5" type="ORF">I6J37_00200</name>
</gene>
<evidence type="ECO:0000256" key="2">
    <source>
        <dbReference type="ARBA" id="ARBA00023125"/>
    </source>
</evidence>
<protein>
    <submittedName>
        <fullName evidence="5">Helix-turn-helix transcriptional regulator</fullName>
    </submittedName>
</protein>
<dbReference type="PROSITE" id="PS50943">
    <property type="entry name" value="HTH_CROC1"/>
    <property type="match status" value="1"/>
</dbReference>
<dbReference type="CDD" id="cd00093">
    <property type="entry name" value="HTH_XRE"/>
    <property type="match status" value="1"/>
</dbReference>
<accession>A0ABX7HEX2</accession>
<evidence type="ECO:0000259" key="4">
    <source>
        <dbReference type="PROSITE" id="PS50943"/>
    </source>
</evidence>
<evidence type="ECO:0000313" key="5">
    <source>
        <dbReference type="EMBL" id="QRO85162.1"/>
    </source>
</evidence>
<keyword evidence="3" id="KW-0804">Transcription</keyword>